<evidence type="ECO:0008006" key="5">
    <source>
        <dbReference type="Google" id="ProtNLM"/>
    </source>
</evidence>
<dbReference type="EMBL" id="JBBPCO010000010">
    <property type="protein sequence ID" value="MEK8090197.1"/>
    <property type="molecule type" value="Genomic_DNA"/>
</dbReference>
<comment type="caution">
    <text evidence="3">The sequence shown here is derived from an EMBL/GenBank/DDBJ whole genome shotgun (WGS) entry which is preliminary data.</text>
</comment>
<keyword evidence="1" id="KW-0812">Transmembrane</keyword>
<name>A0ABU9D9K2_9PROT</name>
<keyword evidence="1" id="KW-0472">Membrane</keyword>
<feature type="transmembrane region" description="Helical" evidence="1">
    <location>
        <begin position="70"/>
        <end position="93"/>
    </location>
</feature>
<keyword evidence="2" id="KW-0732">Signal</keyword>
<feature type="transmembrane region" description="Helical" evidence="1">
    <location>
        <begin position="133"/>
        <end position="155"/>
    </location>
</feature>
<protein>
    <recommendedName>
        <fullName evidence="5">GGDEF domain-containing protein</fullName>
    </recommendedName>
</protein>
<gene>
    <name evidence="3" type="ORF">WOB96_10535</name>
</gene>
<sequence length="338" mass="36161">MPRLYRLSLLLLSLLSLAVLAAHASQMLGWQPWAGILQVSPVSAINFVLVILALRLPVEGEPRAREARALLSITIMLSVALTLAMGFSELLASSTEALPKSPWRMAWNSALLFLLCGLALLRFDRTHSRGGEILMQMLLFTVFALGSFALIGRLLDVQFLYSLRHSQMPAMAALGFMLSSTAIYIACLQRGCFASQVKPAEEQRINLIGGLVLAAVALLSGLGVFKIFDSHFRQTLENSLALSLQGRIQVVENSLEQAHQAATIIASRPVLARLIDSTSQGDGSARAQLQQAAKSFLPSGFGSLAFENAQGRVLASAGKSREAGQEVAIPLAGPQAGG</sequence>
<feature type="transmembrane region" description="Helical" evidence="1">
    <location>
        <begin position="105"/>
        <end position="121"/>
    </location>
</feature>
<feature type="signal peptide" evidence="2">
    <location>
        <begin position="1"/>
        <end position="24"/>
    </location>
</feature>
<feature type="transmembrane region" description="Helical" evidence="1">
    <location>
        <begin position="207"/>
        <end position="228"/>
    </location>
</feature>
<evidence type="ECO:0000313" key="3">
    <source>
        <dbReference type="EMBL" id="MEK8090197.1"/>
    </source>
</evidence>
<evidence type="ECO:0000256" key="2">
    <source>
        <dbReference type="SAM" id="SignalP"/>
    </source>
</evidence>
<dbReference type="RefSeq" id="WP_341371253.1">
    <property type="nucleotide sequence ID" value="NZ_JBBPCO010000010.1"/>
</dbReference>
<feature type="transmembrane region" description="Helical" evidence="1">
    <location>
        <begin position="167"/>
        <end position="187"/>
    </location>
</feature>
<keyword evidence="1" id="KW-1133">Transmembrane helix</keyword>
<evidence type="ECO:0000256" key="1">
    <source>
        <dbReference type="SAM" id="Phobius"/>
    </source>
</evidence>
<feature type="transmembrane region" description="Helical" evidence="1">
    <location>
        <begin position="34"/>
        <end position="58"/>
    </location>
</feature>
<feature type="chain" id="PRO_5045531105" description="GGDEF domain-containing protein" evidence="2">
    <location>
        <begin position="25"/>
        <end position="338"/>
    </location>
</feature>
<proteinExistence type="predicted"/>
<keyword evidence="4" id="KW-1185">Reference proteome</keyword>
<reference evidence="3 4" key="1">
    <citation type="submission" date="2024-04" db="EMBL/GenBank/DDBJ databases">
        <authorList>
            <person name="Abashina T."/>
            <person name="Shaikin A."/>
        </authorList>
    </citation>
    <scope>NUCLEOTIDE SEQUENCE [LARGE SCALE GENOMIC DNA]</scope>
    <source>
        <strain evidence="3 4">AAFK</strain>
    </source>
</reference>
<organism evidence="3 4">
    <name type="scientific">Thermithiobacillus plumbiphilus</name>
    <dbReference type="NCBI Taxonomy" id="1729899"/>
    <lineage>
        <taxon>Bacteria</taxon>
        <taxon>Pseudomonadati</taxon>
        <taxon>Pseudomonadota</taxon>
        <taxon>Acidithiobacillia</taxon>
        <taxon>Acidithiobacillales</taxon>
        <taxon>Thermithiobacillaceae</taxon>
        <taxon>Thermithiobacillus</taxon>
    </lineage>
</organism>
<evidence type="ECO:0000313" key="4">
    <source>
        <dbReference type="Proteomes" id="UP001446205"/>
    </source>
</evidence>
<dbReference type="Proteomes" id="UP001446205">
    <property type="component" value="Unassembled WGS sequence"/>
</dbReference>
<accession>A0ABU9D9K2</accession>